<feature type="compositionally biased region" description="Pro residues" evidence="1">
    <location>
        <begin position="110"/>
        <end position="122"/>
    </location>
</feature>
<dbReference type="AlphaFoldDB" id="V4P8P6"/>
<proteinExistence type="predicted"/>
<keyword evidence="2" id="KW-0732">Signal</keyword>
<evidence type="ECO:0008006" key="5">
    <source>
        <dbReference type="Google" id="ProtNLM"/>
    </source>
</evidence>
<accession>V4P8P6</accession>
<feature type="chain" id="PRO_5004724632" description="DUF4148 domain-containing protein" evidence="2">
    <location>
        <begin position="24"/>
        <end position="138"/>
    </location>
</feature>
<evidence type="ECO:0000313" key="4">
    <source>
        <dbReference type="Proteomes" id="UP000017837"/>
    </source>
</evidence>
<gene>
    <name evidence="3" type="ORF">ABENE_21705</name>
</gene>
<feature type="compositionally biased region" description="Polar residues" evidence="1">
    <location>
        <begin position="69"/>
        <end position="82"/>
    </location>
</feature>
<feature type="signal peptide" evidence="2">
    <location>
        <begin position="1"/>
        <end position="23"/>
    </location>
</feature>
<keyword evidence="4" id="KW-1185">Reference proteome</keyword>
<reference evidence="3 4" key="1">
    <citation type="journal article" date="2014" name="Nature">
        <title>Sequential evolution of bacterial morphology by co-option of a developmental regulator.</title>
        <authorList>
            <person name="Jiang C."/>
            <person name="Brown P.J."/>
            <person name="Ducret A."/>
            <person name="Brun Y.V."/>
        </authorList>
    </citation>
    <scope>NUCLEOTIDE SEQUENCE [LARGE SCALE GENOMIC DNA]</scope>
    <source>
        <strain evidence="3 4">DSM 16100</strain>
    </source>
</reference>
<comment type="caution">
    <text evidence="3">The sequence shown here is derived from an EMBL/GenBank/DDBJ whole genome shotgun (WGS) entry which is preliminary data.</text>
</comment>
<name>V4P8P6_9CAUL</name>
<sequence>MKTSSYVPALLIASLLTGTAAVAQTTVATPTGPTQEISTPPAPGTAQHDAQLKREHDRALAAGDHANDPYNSTSSDALNQHQAARAAELGTAPVPVDLAAKPAAPEDAAPVPPVTIPLPADPDPTQGKPVDGPQPPIP</sequence>
<dbReference type="PATRIC" id="fig|1121022.4.peg.4445"/>
<feature type="region of interest" description="Disordered" evidence="1">
    <location>
        <begin position="28"/>
        <end position="138"/>
    </location>
</feature>
<dbReference type="STRING" id="1121022.GCA_000376105_00016"/>
<dbReference type="RefSeq" id="WP_018079704.1">
    <property type="nucleotide sequence ID" value="NZ_AQWM01000001.1"/>
</dbReference>
<dbReference type="Proteomes" id="UP000017837">
    <property type="component" value="Unassembled WGS sequence"/>
</dbReference>
<evidence type="ECO:0000256" key="2">
    <source>
        <dbReference type="SAM" id="SignalP"/>
    </source>
</evidence>
<dbReference type="OrthoDB" id="9994429at2"/>
<organism evidence="3 4">
    <name type="scientific">Asticcacaulis benevestitus DSM 16100 = ATCC BAA-896</name>
    <dbReference type="NCBI Taxonomy" id="1121022"/>
    <lineage>
        <taxon>Bacteria</taxon>
        <taxon>Pseudomonadati</taxon>
        <taxon>Pseudomonadota</taxon>
        <taxon>Alphaproteobacteria</taxon>
        <taxon>Caulobacterales</taxon>
        <taxon>Caulobacteraceae</taxon>
        <taxon>Asticcacaulis</taxon>
    </lineage>
</organism>
<evidence type="ECO:0000313" key="3">
    <source>
        <dbReference type="EMBL" id="ESQ81590.1"/>
    </source>
</evidence>
<feature type="compositionally biased region" description="Low complexity" evidence="1">
    <location>
        <begin position="99"/>
        <end position="109"/>
    </location>
</feature>
<evidence type="ECO:0000256" key="1">
    <source>
        <dbReference type="SAM" id="MobiDB-lite"/>
    </source>
</evidence>
<protein>
    <recommendedName>
        <fullName evidence="5">DUF4148 domain-containing protein</fullName>
    </recommendedName>
</protein>
<feature type="compositionally biased region" description="Basic and acidic residues" evidence="1">
    <location>
        <begin position="50"/>
        <end position="59"/>
    </location>
</feature>
<dbReference type="EMBL" id="AWGB01000086">
    <property type="protein sequence ID" value="ESQ81590.1"/>
    <property type="molecule type" value="Genomic_DNA"/>
</dbReference>